<feature type="domain" description="TSCPD" evidence="17">
    <location>
        <begin position="737"/>
        <end position="838"/>
    </location>
</feature>
<evidence type="ECO:0000256" key="3">
    <source>
        <dbReference type="ARBA" id="ARBA00012274"/>
    </source>
</evidence>
<organism evidence="18 19">
    <name type="scientific">Rhodococcus artemisiae</name>
    <dbReference type="NCBI Taxonomy" id="714159"/>
    <lineage>
        <taxon>Bacteria</taxon>
        <taxon>Bacillati</taxon>
        <taxon>Actinomycetota</taxon>
        <taxon>Actinomycetes</taxon>
        <taxon>Mycobacteriales</taxon>
        <taxon>Nocardiaceae</taxon>
        <taxon>Rhodococcus</taxon>
    </lineage>
</organism>
<dbReference type="PANTHER" id="PTHR43371:SF1">
    <property type="entry name" value="RIBONUCLEOSIDE-DIPHOSPHATE REDUCTASE"/>
    <property type="match status" value="1"/>
</dbReference>
<evidence type="ECO:0000256" key="9">
    <source>
        <dbReference type="ARBA" id="ARBA00023157"/>
    </source>
</evidence>
<keyword evidence="7 13" id="KW-0547">Nucleotide-binding</keyword>
<evidence type="ECO:0000256" key="6">
    <source>
        <dbReference type="ARBA" id="ARBA00022634"/>
    </source>
</evidence>
<keyword evidence="6 13" id="KW-0237">DNA synthesis</keyword>
<dbReference type="InterPro" id="IPR013344">
    <property type="entry name" value="RNR_NrdJ/NrdZ"/>
</dbReference>
<evidence type="ECO:0000259" key="17">
    <source>
        <dbReference type="Pfam" id="PF12637"/>
    </source>
</evidence>
<dbReference type="Gene3D" id="3.20.70.20">
    <property type="match status" value="1"/>
</dbReference>
<dbReference type="NCBIfam" id="TIGR02504">
    <property type="entry name" value="NrdJ_Z"/>
    <property type="match status" value="1"/>
</dbReference>
<accession>A0ABU7LHG3</accession>
<evidence type="ECO:0000256" key="12">
    <source>
        <dbReference type="ARBA" id="ARBA00047754"/>
    </source>
</evidence>
<feature type="region of interest" description="Disordered" evidence="14">
    <location>
        <begin position="1"/>
        <end position="24"/>
    </location>
</feature>
<dbReference type="InterPro" id="IPR050862">
    <property type="entry name" value="RdRp_reductase_class-2"/>
</dbReference>
<evidence type="ECO:0000313" key="19">
    <source>
        <dbReference type="Proteomes" id="UP001336020"/>
    </source>
</evidence>
<keyword evidence="8 13" id="KW-0560">Oxidoreductase</keyword>
<evidence type="ECO:0000256" key="11">
    <source>
        <dbReference type="ARBA" id="ARBA00025437"/>
    </source>
</evidence>
<dbReference type="PANTHER" id="PTHR43371">
    <property type="entry name" value="VITAMIN B12-DEPENDENT RIBONUCLEOTIDE REDUCTASE"/>
    <property type="match status" value="1"/>
</dbReference>
<comment type="function">
    <text evidence="11 13">Catalyzes the reduction of ribonucleotides to deoxyribonucleotides. May function to provide a pool of deoxyribonucleotide precursors for DNA repair during oxygen limitation and/or for immediate growth after restoration of oxygen.</text>
</comment>
<dbReference type="Pfam" id="PF12637">
    <property type="entry name" value="TSCPD"/>
    <property type="match status" value="1"/>
</dbReference>
<dbReference type="SUPFAM" id="SSF51998">
    <property type="entry name" value="PFL-like glycyl radical enzymes"/>
    <property type="match status" value="1"/>
</dbReference>
<feature type="domain" description="Ribonucleotide reductase class II vitamin B12-dependent N-terminal" evidence="16">
    <location>
        <begin position="56"/>
        <end position="141"/>
    </location>
</feature>
<dbReference type="EC" id="1.17.4.1" evidence="3 13"/>
<evidence type="ECO:0000313" key="18">
    <source>
        <dbReference type="EMBL" id="MEE2060955.1"/>
    </source>
</evidence>
<evidence type="ECO:0000256" key="10">
    <source>
        <dbReference type="ARBA" id="ARBA00023285"/>
    </source>
</evidence>
<proteinExistence type="inferred from homology"/>
<evidence type="ECO:0000259" key="15">
    <source>
        <dbReference type="Pfam" id="PF02867"/>
    </source>
</evidence>
<evidence type="ECO:0000256" key="14">
    <source>
        <dbReference type="SAM" id="MobiDB-lite"/>
    </source>
</evidence>
<name>A0ABU7LHG3_9NOCA</name>
<feature type="domain" description="Ribonucleotide reductase large subunit C-terminal" evidence="15">
    <location>
        <begin position="163"/>
        <end position="697"/>
    </location>
</feature>
<comment type="catalytic activity">
    <reaction evidence="12 13">
        <text>a 2'-deoxyribonucleoside 5'-diphosphate + [thioredoxin]-disulfide + H2O = a ribonucleoside 5'-diphosphate + [thioredoxin]-dithiol</text>
        <dbReference type="Rhea" id="RHEA:23252"/>
        <dbReference type="Rhea" id="RHEA-COMP:10698"/>
        <dbReference type="Rhea" id="RHEA-COMP:10700"/>
        <dbReference type="ChEBI" id="CHEBI:15377"/>
        <dbReference type="ChEBI" id="CHEBI:29950"/>
        <dbReference type="ChEBI" id="CHEBI:50058"/>
        <dbReference type="ChEBI" id="CHEBI:57930"/>
        <dbReference type="ChEBI" id="CHEBI:73316"/>
        <dbReference type="EC" id="1.17.4.1"/>
    </reaction>
</comment>
<evidence type="ECO:0000256" key="1">
    <source>
        <dbReference type="ARBA" id="ARBA00001922"/>
    </source>
</evidence>
<dbReference type="GO" id="GO:0004748">
    <property type="term" value="F:ribonucleoside-diphosphate reductase activity, thioredoxin disulfide as acceptor"/>
    <property type="evidence" value="ECO:0007669"/>
    <property type="project" value="UniProtKB-EC"/>
</dbReference>
<evidence type="ECO:0000256" key="5">
    <source>
        <dbReference type="ARBA" id="ARBA00022628"/>
    </source>
</evidence>
<feature type="region of interest" description="Disordered" evidence="14">
    <location>
        <begin position="707"/>
        <end position="732"/>
    </location>
</feature>
<evidence type="ECO:0000256" key="8">
    <source>
        <dbReference type="ARBA" id="ARBA00023002"/>
    </source>
</evidence>
<keyword evidence="10 13" id="KW-0170">Cobalt</keyword>
<dbReference type="InterPro" id="IPR013678">
    <property type="entry name" value="RNR_2_N"/>
</dbReference>
<comment type="similarity">
    <text evidence="2 13">Belongs to the ribonucleoside diphosphate reductase class-2 family.</text>
</comment>
<dbReference type="CDD" id="cd02888">
    <property type="entry name" value="RNR_II_dimer"/>
    <property type="match status" value="1"/>
</dbReference>
<evidence type="ECO:0000256" key="13">
    <source>
        <dbReference type="RuleBase" id="RU364064"/>
    </source>
</evidence>
<sequence>MSSAPQSSSTGQRTMIARPDHARGDVHRARADVHWFTTPGVDPADEVTWQRRDARIVHHGTGEVVFEQPGVEFPEFWSQNATDIVTQKYFRGQLGTATREHSLRDVVARIVDTITAWGTSDGHLDDPSAFAAELTHLLLHQKASFNSPVWFNIGVPDTPQQASACFILSVDDSIDSILEWYRQEAVIFKGGSGAGVNLSRIRSSVEHLGGGGTASGPVSFMRGADASAGTIKSGGKTRRAAKMVILDVAHPDIEEFVDCKAIEERKARVLAGAGFDMGLSGSDIHSVQYQNANNSVRVTDEFMQAVVDDAQWPLRAVTTGESVRTVRARDLLQRIAAATWECADPGMQYDTTINRWHTAASTGRINGSNPCSEYMHLDDSACNLSSLNLLAFLREDGVFDVDGFRHAVAVMLTAQEILVGRADYPTEKIGETSRRFRQLGLGYANLGALLMASGLPYDSEAGRAYAAAITALMTGHAYEVSARLAERLGPFDGYAENRDSMLGVLARHRGAVDDIDAELAPPVVLAAAREAWDRAVTDGTEHGVRNSQVTVLAPTGTIGLAMDCDTTGIEPDLALVKTKKLVGGGSLSIVNHSVPRALSRLGYDPAEVADIVAHLDRQHTLAGAPHVRVEHHPVFATSMGSNAIAPRGHVTMMAAVQPFLSGAISKTVNLPESATVDDIADLYVDAWRLGLKAIAVYRDNCKLGQPLSTSTPSTPPAPAASDSTPVATARRERLPRTRNSRTFEFRVADCKGFVTVGEYDDGRPGELFLRVSKQGSTLAGIMDAFSMAVSYGLQYGVPLRTFVRAFTSTRFEPAGITDDPDLRIASSILDYIFRRLAVDYLDTDERRELGVRTGGERAAQDGLAPDLQTTDDAHVTADTRQGHAASGPAGSGSGSDAPYCMQCGVQMQRSGSCHACPSCGNTSGCS</sequence>
<dbReference type="Proteomes" id="UP001336020">
    <property type="component" value="Unassembled WGS sequence"/>
</dbReference>
<dbReference type="Pfam" id="PF02867">
    <property type="entry name" value="Ribonuc_red_lgC"/>
    <property type="match status" value="1"/>
</dbReference>
<evidence type="ECO:0000256" key="2">
    <source>
        <dbReference type="ARBA" id="ARBA00007405"/>
    </source>
</evidence>
<keyword evidence="19" id="KW-1185">Reference proteome</keyword>
<dbReference type="NCBIfam" id="NF005122">
    <property type="entry name" value="PRK06556.1"/>
    <property type="match status" value="1"/>
</dbReference>
<evidence type="ECO:0000256" key="7">
    <source>
        <dbReference type="ARBA" id="ARBA00022741"/>
    </source>
</evidence>
<dbReference type="InterPro" id="IPR000788">
    <property type="entry name" value="RNR_lg_C"/>
</dbReference>
<dbReference type="InterPro" id="IPR024434">
    <property type="entry name" value="TSCPD_dom"/>
</dbReference>
<dbReference type="EMBL" id="JAUTXY010000015">
    <property type="protein sequence ID" value="MEE2060955.1"/>
    <property type="molecule type" value="Genomic_DNA"/>
</dbReference>
<comment type="caution">
    <text evidence="18">The sequence shown here is derived from an EMBL/GenBank/DDBJ whole genome shotgun (WGS) entry which is preliminary data.</text>
</comment>
<evidence type="ECO:0000259" key="16">
    <source>
        <dbReference type="Pfam" id="PF08471"/>
    </source>
</evidence>
<evidence type="ECO:0000256" key="4">
    <source>
        <dbReference type="ARBA" id="ARBA00014409"/>
    </source>
</evidence>
<dbReference type="PRINTS" id="PR01183">
    <property type="entry name" value="RIBORDTASEM1"/>
</dbReference>
<reference evidence="18 19" key="1">
    <citation type="submission" date="2023-07" db="EMBL/GenBank/DDBJ databases">
        <authorList>
            <person name="Girao M."/>
            <person name="Carvalho M.F."/>
        </authorList>
    </citation>
    <scope>NUCLEOTIDE SEQUENCE [LARGE SCALE GENOMIC DNA]</scope>
    <source>
        <strain evidence="18 19">YIM65754</strain>
    </source>
</reference>
<comment type="cofactor">
    <cofactor evidence="1 13">
        <name>adenosylcob(III)alamin</name>
        <dbReference type="ChEBI" id="CHEBI:18408"/>
    </cofactor>
</comment>
<feature type="compositionally biased region" description="Polar residues" evidence="14">
    <location>
        <begin position="1"/>
        <end position="13"/>
    </location>
</feature>
<gene>
    <name evidence="18" type="ORF">Q7514_25870</name>
</gene>
<feature type="compositionally biased region" description="Low complexity" evidence="14">
    <location>
        <begin position="719"/>
        <end position="728"/>
    </location>
</feature>
<protein>
    <recommendedName>
        <fullName evidence="4 13">Vitamin B12-dependent ribonucleotide reductase</fullName>
        <ecNumber evidence="3 13">1.17.4.1</ecNumber>
    </recommendedName>
</protein>
<dbReference type="Pfam" id="PF08471">
    <property type="entry name" value="Ribonuc_red_2_N"/>
    <property type="match status" value="1"/>
</dbReference>
<keyword evidence="9" id="KW-1015">Disulfide bond</keyword>
<keyword evidence="5 13" id="KW-0846">Cobalamin</keyword>